<dbReference type="OrthoDB" id="9774448at2"/>
<name>A0A6I0EZ02_9FIRM</name>
<comment type="caution">
    <text evidence="11">The sequence shown here is derived from an EMBL/GenBank/DDBJ whole genome shotgun (WGS) entry which is preliminary data.</text>
</comment>
<dbReference type="InterPro" id="IPR035906">
    <property type="entry name" value="MetI-like_sf"/>
</dbReference>
<dbReference type="GO" id="GO:0015419">
    <property type="term" value="F:ABC-type sulfate transporter activity"/>
    <property type="evidence" value="ECO:0007669"/>
    <property type="project" value="InterPro"/>
</dbReference>
<dbReference type="InterPro" id="IPR000515">
    <property type="entry name" value="MetI-like"/>
</dbReference>
<dbReference type="InterPro" id="IPR005667">
    <property type="entry name" value="Sulph_transpt2"/>
</dbReference>
<feature type="transmembrane region" description="Helical" evidence="9">
    <location>
        <begin position="232"/>
        <end position="255"/>
    </location>
</feature>
<dbReference type="CDD" id="cd06261">
    <property type="entry name" value="TM_PBP2"/>
    <property type="match status" value="1"/>
</dbReference>
<feature type="domain" description="ABC transmembrane type-1" evidence="10">
    <location>
        <begin position="52"/>
        <end position="255"/>
    </location>
</feature>
<evidence type="ECO:0000313" key="12">
    <source>
        <dbReference type="Proteomes" id="UP000468766"/>
    </source>
</evidence>
<dbReference type="NCBIfam" id="TIGR00969">
    <property type="entry name" value="3a0106s02"/>
    <property type="match status" value="1"/>
</dbReference>
<evidence type="ECO:0000259" key="10">
    <source>
        <dbReference type="PROSITE" id="PS50928"/>
    </source>
</evidence>
<sequence length="267" mass="29738">MNKKKTLYTGLLYLWFTIFLMAPVGALLMGTFEFGLSAFWQELTRPEALHALKLTFIITLIVVFINTILGLLTAYVMTRQKFWGHSVINGIIDLPFAVSPVIAGFMILLLYGPQGVIGIFFTEATFSIIFALPGMIIATLFITFPFMVREVMPLLEEMGRNQEEVAYTLGASRWMTFWKVTLPSVKWGVLYGMVLTTARSLGEFGAVLVVSGNIIMATQSATLYVYQAATDFNMIGAFAVSLVLAGTSFITLIFLELLKRKKDVMES</sequence>
<evidence type="ECO:0000256" key="7">
    <source>
        <dbReference type="ARBA" id="ARBA00023136"/>
    </source>
</evidence>
<feature type="transmembrane region" description="Helical" evidence="9">
    <location>
        <begin position="124"/>
        <end position="148"/>
    </location>
</feature>
<dbReference type="AlphaFoldDB" id="A0A6I0EZ02"/>
<feature type="transmembrane region" description="Helical" evidence="9">
    <location>
        <begin position="90"/>
        <end position="112"/>
    </location>
</feature>
<comment type="subunit">
    <text evidence="2">The complex is composed of two ATP-binding proteins (CysA), two transmembrane proteins (CysT and CysW) and a solute-binding protein (CysP).</text>
</comment>
<evidence type="ECO:0000256" key="2">
    <source>
        <dbReference type="ARBA" id="ARBA00011779"/>
    </source>
</evidence>
<comment type="function">
    <text evidence="8">Part of the ABC transporter complex CysAWTP (TC 3.A.1.6.1) involved in sulfate/thiosulfate import. Probably responsible for the translocation of the substrate across the membrane.</text>
</comment>
<evidence type="ECO:0000256" key="6">
    <source>
        <dbReference type="ARBA" id="ARBA00023032"/>
    </source>
</evidence>
<dbReference type="SUPFAM" id="SSF161098">
    <property type="entry name" value="MetI-like"/>
    <property type="match status" value="1"/>
</dbReference>
<feature type="transmembrane region" description="Helical" evidence="9">
    <location>
        <begin position="54"/>
        <end position="78"/>
    </location>
</feature>
<keyword evidence="6" id="KW-0764">Sulfate transport</keyword>
<gene>
    <name evidence="11" type="ORF">F9B85_11090</name>
</gene>
<dbReference type="Pfam" id="PF00528">
    <property type="entry name" value="BPD_transp_1"/>
    <property type="match status" value="1"/>
</dbReference>
<comment type="subcellular location">
    <subcellularLocation>
        <location evidence="1">Membrane</location>
        <topology evidence="1">Multi-pass membrane protein</topology>
    </subcellularLocation>
</comment>
<dbReference type="Gene3D" id="1.10.3720.10">
    <property type="entry name" value="MetI-like"/>
    <property type="match status" value="1"/>
</dbReference>
<evidence type="ECO:0000256" key="3">
    <source>
        <dbReference type="ARBA" id="ARBA00022448"/>
    </source>
</evidence>
<keyword evidence="5 9" id="KW-1133">Transmembrane helix</keyword>
<keyword evidence="4 9" id="KW-0812">Transmembrane</keyword>
<keyword evidence="7 9" id="KW-0472">Membrane</keyword>
<reference evidence="11 12" key="1">
    <citation type="submission" date="2019-10" db="EMBL/GenBank/DDBJ databases">
        <title>Whole-genome sequence of the extremophile Heliorestis acidaminivorans DSM 24790.</title>
        <authorList>
            <person name="Kyndt J.A."/>
            <person name="Meyer T.E."/>
        </authorList>
    </citation>
    <scope>NUCLEOTIDE SEQUENCE [LARGE SCALE GENOMIC DNA]</scope>
    <source>
        <strain evidence="11 12">DSM 24790</strain>
    </source>
</reference>
<evidence type="ECO:0000313" key="11">
    <source>
        <dbReference type="EMBL" id="KAB2951826.1"/>
    </source>
</evidence>
<protein>
    <submittedName>
        <fullName evidence="11">Sulfate ABC transporter permease</fullName>
    </submittedName>
</protein>
<dbReference type="GO" id="GO:0005886">
    <property type="term" value="C:plasma membrane"/>
    <property type="evidence" value="ECO:0007669"/>
    <property type="project" value="TreeGrafter"/>
</dbReference>
<dbReference type="Proteomes" id="UP000468766">
    <property type="component" value="Unassembled WGS sequence"/>
</dbReference>
<keyword evidence="12" id="KW-1185">Reference proteome</keyword>
<dbReference type="PANTHER" id="PTHR30406:SF1">
    <property type="entry name" value="SULFATE TRANSPORT SYSTEM PERMEASE PROTEIN CYSW"/>
    <property type="match status" value="1"/>
</dbReference>
<evidence type="ECO:0000256" key="9">
    <source>
        <dbReference type="SAM" id="Phobius"/>
    </source>
</evidence>
<accession>A0A6I0EZ02</accession>
<evidence type="ECO:0000256" key="8">
    <source>
        <dbReference type="ARBA" id="ARBA00025323"/>
    </source>
</evidence>
<feature type="transmembrane region" description="Helical" evidence="9">
    <location>
        <begin position="204"/>
        <end position="226"/>
    </location>
</feature>
<proteinExistence type="predicted"/>
<keyword evidence="3" id="KW-0813">Transport</keyword>
<feature type="transmembrane region" description="Helical" evidence="9">
    <location>
        <begin position="12"/>
        <end position="34"/>
    </location>
</feature>
<dbReference type="PROSITE" id="PS50928">
    <property type="entry name" value="ABC_TM1"/>
    <property type="match status" value="1"/>
</dbReference>
<evidence type="ECO:0000256" key="5">
    <source>
        <dbReference type="ARBA" id="ARBA00022989"/>
    </source>
</evidence>
<evidence type="ECO:0000256" key="4">
    <source>
        <dbReference type="ARBA" id="ARBA00022692"/>
    </source>
</evidence>
<dbReference type="EMBL" id="WBXO01000009">
    <property type="protein sequence ID" value="KAB2951826.1"/>
    <property type="molecule type" value="Genomic_DNA"/>
</dbReference>
<dbReference type="PANTHER" id="PTHR30406">
    <property type="entry name" value="SULFATE TRANSPORT SYSTEM PERMEASE PROTEIN"/>
    <property type="match status" value="1"/>
</dbReference>
<evidence type="ECO:0000256" key="1">
    <source>
        <dbReference type="ARBA" id="ARBA00004141"/>
    </source>
</evidence>
<dbReference type="RefSeq" id="WP_151620902.1">
    <property type="nucleotide sequence ID" value="NZ_WBXO01000009.1"/>
</dbReference>
<organism evidence="11 12">
    <name type="scientific">Heliorestis acidaminivorans</name>
    <dbReference type="NCBI Taxonomy" id="553427"/>
    <lineage>
        <taxon>Bacteria</taxon>
        <taxon>Bacillati</taxon>
        <taxon>Bacillota</taxon>
        <taxon>Clostridia</taxon>
        <taxon>Eubacteriales</taxon>
        <taxon>Heliobacteriaceae</taxon>
        <taxon>Heliorestis</taxon>
    </lineage>
</organism>